<evidence type="ECO:0008006" key="4">
    <source>
        <dbReference type="Google" id="ProtNLM"/>
    </source>
</evidence>
<accession>A0AAV7G6X9</accession>
<proteinExistence type="predicted"/>
<sequence>MKKKISTHKAPMKTMMMMDSVGLTVGLYGAPLLVASLGFYFCYVCSGKKIILCGCRMLSRGQSECAKSPLCSVPRLGIFRYRGSRTADMTAPDSPERHRTGSNLRIE</sequence>
<dbReference type="EMBL" id="JAGFBR010000017">
    <property type="protein sequence ID" value="KAH0451565.1"/>
    <property type="molecule type" value="Genomic_DNA"/>
</dbReference>
<organism evidence="2 3">
    <name type="scientific">Dendrobium chrysotoxum</name>
    <name type="common">Orchid</name>
    <dbReference type="NCBI Taxonomy" id="161865"/>
    <lineage>
        <taxon>Eukaryota</taxon>
        <taxon>Viridiplantae</taxon>
        <taxon>Streptophyta</taxon>
        <taxon>Embryophyta</taxon>
        <taxon>Tracheophyta</taxon>
        <taxon>Spermatophyta</taxon>
        <taxon>Magnoliopsida</taxon>
        <taxon>Liliopsida</taxon>
        <taxon>Asparagales</taxon>
        <taxon>Orchidaceae</taxon>
        <taxon>Epidendroideae</taxon>
        <taxon>Malaxideae</taxon>
        <taxon>Dendrobiinae</taxon>
        <taxon>Dendrobium</taxon>
    </lineage>
</organism>
<comment type="caution">
    <text evidence="2">The sequence shown here is derived from an EMBL/GenBank/DDBJ whole genome shotgun (WGS) entry which is preliminary data.</text>
</comment>
<evidence type="ECO:0000256" key="1">
    <source>
        <dbReference type="SAM" id="MobiDB-lite"/>
    </source>
</evidence>
<name>A0AAV7G6X9_DENCH</name>
<evidence type="ECO:0000313" key="2">
    <source>
        <dbReference type="EMBL" id="KAH0451565.1"/>
    </source>
</evidence>
<protein>
    <recommendedName>
        <fullName evidence="4">Transmembrane protein</fullName>
    </recommendedName>
</protein>
<feature type="region of interest" description="Disordered" evidence="1">
    <location>
        <begin position="86"/>
        <end position="107"/>
    </location>
</feature>
<dbReference type="AlphaFoldDB" id="A0AAV7G6X9"/>
<gene>
    <name evidence="2" type="ORF">IEQ34_018864</name>
</gene>
<evidence type="ECO:0000313" key="3">
    <source>
        <dbReference type="Proteomes" id="UP000775213"/>
    </source>
</evidence>
<keyword evidence="3" id="KW-1185">Reference proteome</keyword>
<reference evidence="2 3" key="1">
    <citation type="journal article" date="2021" name="Hortic Res">
        <title>Chromosome-scale assembly of the Dendrobium chrysotoxum genome enhances the understanding of orchid evolution.</title>
        <authorList>
            <person name="Zhang Y."/>
            <person name="Zhang G.Q."/>
            <person name="Zhang D."/>
            <person name="Liu X.D."/>
            <person name="Xu X.Y."/>
            <person name="Sun W.H."/>
            <person name="Yu X."/>
            <person name="Zhu X."/>
            <person name="Wang Z.W."/>
            <person name="Zhao X."/>
            <person name="Zhong W.Y."/>
            <person name="Chen H."/>
            <person name="Yin W.L."/>
            <person name="Huang T."/>
            <person name="Niu S.C."/>
            <person name="Liu Z.J."/>
        </authorList>
    </citation>
    <scope>NUCLEOTIDE SEQUENCE [LARGE SCALE GENOMIC DNA]</scope>
    <source>
        <strain evidence="2">Lindl</strain>
    </source>
</reference>
<dbReference type="Proteomes" id="UP000775213">
    <property type="component" value="Unassembled WGS sequence"/>
</dbReference>